<name>A0A510VNJ5_9LACO</name>
<evidence type="ECO:0000313" key="1">
    <source>
        <dbReference type="EMBL" id="GEK28504.1"/>
    </source>
</evidence>
<reference evidence="1 2" key="1">
    <citation type="submission" date="2019-07" db="EMBL/GenBank/DDBJ databases">
        <title>Whole genome shotgun sequence of Lactobacillus siliginis NBRC 101315.</title>
        <authorList>
            <person name="Hosoyama A."/>
            <person name="Uohara A."/>
            <person name="Ohji S."/>
            <person name="Ichikawa N."/>
        </authorList>
    </citation>
    <scope>NUCLEOTIDE SEQUENCE [LARGE SCALE GENOMIC DNA]</scope>
    <source>
        <strain evidence="1 2">NBRC 101315</strain>
    </source>
</reference>
<dbReference type="Proteomes" id="UP000321429">
    <property type="component" value="Unassembled WGS sequence"/>
</dbReference>
<comment type="caution">
    <text evidence="1">The sequence shown here is derived from an EMBL/GenBank/DDBJ whole genome shotgun (WGS) entry which is preliminary data.</text>
</comment>
<proteinExistence type="predicted"/>
<evidence type="ECO:0000313" key="2">
    <source>
        <dbReference type="Proteomes" id="UP000321429"/>
    </source>
</evidence>
<accession>A0A510VNJ5</accession>
<sequence length="72" mass="8873">MQYKMVTVRKILVPDEMPDFIARQIDYLQGERQLDLFSSLIYLMSWKRNTWIHDEDHQEMFAIAWLYGYERV</sequence>
<dbReference type="AlphaFoldDB" id="A0A510VNJ5"/>
<dbReference type="OrthoDB" id="2243928at2"/>
<dbReference type="EMBL" id="BJUD01000011">
    <property type="protein sequence ID" value="GEK28504.1"/>
    <property type="molecule type" value="Genomic_DNA"/>
</dbReference>
<organism evidence="1 2">
    <name type="scientific">Furfurilactobacillus siliginis</name>
    <dbReference type="NCBI Taxonomy" id="348151"/>
    <lineage>
        <taxon>Bacteria</taxon>
        <taxon>Bacillati</taxon>
        <taxon>Bacillota</taxon>
        <taxon>Bacilli</taxon>
        <taxon>Lactobacillales</taxon>
        <taxon>Lactobacillaceae</taxon>
        <taxon>Furfurilactobacillus</taxon>
    </lineage>
</organism>
<gene>
    <name evidence="1" type="ORF">LSI01_08150</name>
</gene>
<dbReference type="RefSeq" id="WP_057808639.1">
    <property type="nucleotide sequence ID" value="NZ_BJUD01000011.1"/>
</dbReference>
<protein>
    <submittedName>
        <fullName evidence="1">Uncharacterized protein</fullName>
    </submittedName>
</protein>